<accession>A0A848C9C5</accession>
<sequence length="132" mass="15470">MKKNKDSVLDFSPVFTVAKGVTWRFVRSLKDEVRDRFIIFSMDKYLVIPLNFDGYRFKPYGIEFDGVTYSRSRKPKISIHDLEIIDLIYFGKIIPKMENQRRLHSVLGNLDIKMPDIERAISANTSEKHSIL</sequence>
<comment type="caution">
    <text evidence="1">The sequence shown here is derived from an EMBL/GenBank/DDBJ whole genome shotgun (WGS) entry which is preliminary data.</text>
</comment>
<dbReference type="AlphaFoldDB" id="A0A848C9C5"/>
<organism evidence="1 2">
    <name type="scientific">Desulfovibrio piger</name>
    <dbReference type="NCBI Taxonomy" id="901"/>
    <lineage>
        <taxon>Bacteria</taxon>
        <taxon>Pseudomonadati</taxon>
        <taxon>Thermodesulfobacteriota</taxon>
        <taxon>Desulfovibrionia</taxon>
        <taxon>Desulfovibrionales</taxon>
        <taxon>Desulfovibrionaceae</taxon>
        <taxon>Desulfovibrio</taxon>
    </lineage>
</organism>
<evidence type="ECO:0000313" key="2">
    <source>
        <dbReference type="Proteomes" id="UP000522333"/>
    </source>
</evidence>
<evidence type="ECO:0000313" key="1">
    <source>
        <dbReference type="EMBL" id="NME52901.1"/>
    </source>
</evidence>
<gene>
    <name evidence="1" type="ORF">HF854_10325</name>
</gene>
<name>A0A848C9C5_9BACT</name>
<dbReference type="EMBL" id="JABAFY010000049">
    <property type="protein sequence ID" value="NME52901.1"/>
    <property type="molecule type" value="Genomic_DNA"/>
</dbReference>
<dbReference type="Proteomes" id="UP000522333">
    <property type="component" value="Unassembled WGS sequence"/>
</dbReference>
<reference evidence="1 2" key="1">
    <citation type="submission" date="2020-04" db="EMBL/GenBank/DDBJ databases">
        <authorList>
            <person name="Hitch T.C.A."/>
            <person name="Wylensek D."/>
            <person name="Clavel T."/>
        </authorList>
    </citation>
    <scope>NUCLEOTIDE SEQUENCE [LARGE SCALE GENOMIC DNA]</scope>
    <source>
        <strain evidence="1 2">PG-251-APC-1</strain>
    </source>
</reference>
<protein>
    <submittedName>
        <fullName evidence="1">Uncharacterized protein</fullName>
    </submittedName>
</protein>
<proteinExistence type="predicted"/>